<protein>
    <recommendedName>
        <fullName evidence="2">HTH LytTR-type domain-containing protein</fullName>
    </recommendedName>
</protein>
<name>A0A1Y3U5M7_9ACTN</name>
<dbReference type="InterPro" id="IPR007492">
    <property type="entry name" value="LytTR_DNA-bd_dom"/>
</dbReference>
<dbReference type="InterPro" id="IPR046947">
    <property type="entry name" value="LytR-like"/>
</dbReference>
<proteinExistence type="predicted"/>
<accession>A0A1Y3U5M7</accession>
<keyword evidence="1" id="KW-1133">Transmembrane helix</keyword>
<feature type="transmembrane region" description="Helical" evidence="1">
    <location>
        <begin position="12"/>
        <end position="35"/>
    </location>
</feature>
<sequence>MRSRLRWLGEQAGWFLGIVGCLLLMLILLPLIPILEPYDDVRRAYEDKQRGRPLVSLASGLPPRWLIAKPADTGTAQARYVQLGHPQAHLGSAPPEPARMAGRMRLVERNTMKITIDERPESSGIEVAIVCRKTDQQVLDIVARLRMFDRKVTGSADGGTHVVNAEDILYVESVDKRTFFYTEGAVFETALRLYEMEERLEGCDFLRVAKGCVVNFRRIASLRPEMNGRLVATMDNGEQVVISRQYAPDVRRKLGML</sequence>
<evidence type="ECO:0000313" key="3">
    <source>
        <dbReference type="EMBL" id="OUN44092.1"/>
    </source>
</evidence>
<evidence type="ECO:0000259" key="2">
    <source>
        <dbReference type="PROSITE" id="PS50930"/>
    </source>
</evidence>
<dbReference type="Proteomes" id="UP000196560">
    <property type="component" value="Unassembled WGS sequence"/>
</dbReference>
<evidence type="ECO:0000313" key="4">
    <source>
        <dbReference type="Proteomes" id="UP000196560"/>
    </source>
</evidence>
<dbReference type="PANTHER" id="PTHR37299:SF4">
    <property type="entry name" value="TRANSCRIPTIONAL REGULATOR"/>
    <property type="match status" value="1"/>
</dbReference>
<keyword evidence="1" id="KW-0812">Transmembrane</keyword>
<reference evidence="4" key="1">
    <citation type="submission" date="2017-04" db="EMBL/GenBank/DDBJ databases">
        <title>Function of individual gut microbiota members based on whole genome sequencing of pure cultures obtained from chicken caecum.</title>
        <authorList>
            <person name="Medvecky M."/>
            <person name="Cejkova D."/>
            <person name="Polansky O."/>
            <person name="Karasova D."/>
            <person name="Kubasova T."/>
            <person name="Cizek A."/>
            <person name="Rychlik I."/>
        </authorList>
    </citation>
    <scope>NUCLEOTIDE SEQUENCE [LARGE SCALE GENOMIC DNA]</scope>
    <source>
        <strain evidence="4">An70</strain>
    </source>
</reference>
<evidence type="ECO:0000256" key="1">
    <source>
        <dbReference type="SAM" id="Phobius"/>
    </source>
</evidence>
<organism evidence="3 4">
    <name type="scientific">Enorma massiliensis</name>
    <dbReference type="NCBI Taxonomy" id="1472761"/>
    <lineage>
        <taxon>Bacteria</taxon>
        <taxon>Bacillati</taxon>
        <taxon>Actinomycetota</taxon>
        <taxon>Coriobacteriia</taxon>
        <taxon>Coriobacteriales</taxon>
        <taxon>Coriobacteriaceae</taxon>
        <taxon>Enorma</taxon>
    </lineage>
</organism>
<dbReference type="PANTHER" id="PTHR37299">
    <property type="entry name" value="TRANSCRIPTIONAL REGULATOR-RELATED"/>
    <property type="match status" value="1"/>
</dbReference>
<dbReference type="AlphaFoldDB" id="A0A1Y3U5M7"/>
<dbReference type="Pfam" id="PF04397">
    <property type="entry name" value="LytTR"/>
    <property type="match status" value="1"/>
</dbReference>
<dbReference type="GO" id="GO:0003677">
    <property type="term" value="F:DNA binding"/>
    <property type="evidence" value="ECO:0007669"/>
    <property type="project" value="InterPro"/>
</dbReference>
<dbReference type="Gene3D" id="2.40.50.1020">
    <property type="entry name" value="LytTr DNA-binding domain"/>
    <property type="match status" value="1"/>
</dbReference>
<dbReference type="EMBL" id="NFHO01000002">
    <property type="protein sequence ID" value="OUN44092.1"/>
    <property type="molecule type" value="Genomic_DNA"/>
</dbReference>
<keyword evidence="4" id="KW-1185">Reference proteome</keyword>
<feature type="domain" description="HTH LytTR-type" evidence="2">
    <location>
        <begin position="157"/>
        <end position="256"/>
    </location>
</feature>
<dbReference type="SMART" id="SM00850">
    <property type="entry name" value="LytTR"/>
    <property type="match status" value="1"/>
</dbReference>
<comment type="caution">
    <text evidence="3">The sequence shown here is derived from an EMBL/GenBank/DDBJ whole genome shotgun (WGS) entry which is preliminary data.</text>
</comment>
<dbReference type="GO" id="GO:0000156">
    <property type="term" value="F:phosphorelay response regulator activity"/>
    <property type="evidence" value="ECO:0007669"/>
    <property type="project" value="InterPro"/>
</dbReference>
<keyword evidence="1" id="KW-0472">Membrane</keyword>
<dbReference type="PROSITE" id="PS51257">
    <property type="entry name" value="PROKAR_LIPOPROTEIN"/>
    <property type="match status" value="1"/>
</dbReference>
<gene>
    <name evidence="3" type="ORF">B5G21_02130</name>
</gene>
<dbReference type="PROSITE" id="PS50930">
    <property type="entry name" value="HTH_LYTTR"/>
    <property type="match status" value="1"/>
</dbReference>